<dbReference type="OrthoDB" id="13807at2759"/>
<comment type="caution">
    <text evidence="7">The sequence shown here is derived from an EMBL/GenBank/DDBJ whole genome shotgun (WGS) entry which is preliminary data.</text>
</comment>
<evidence type="ECO:0000256" key="1">
    <source>
        <dbReference type="ARBA" id="ARBA00004141"/>
    </source>
</evidence>
<proteinExistence type="inferred from homology"/>
<gene>
    <name evidence="7" type="ORF">CYY_001703</name>
</gene>
<organism evidence="7 8">
    <name type="scientific">Polysphondylium violaceum</name>
    <dbReference type="NCBI Taxonomy" id="133409"/>
    <lineage>
        <taxon>Eukaryota</taxon>
        <taxon>Amoebozoa</taxon>
        <taxon>Evosea</taxon>
        <taxon>Eumycetozoa</taxon>
        <taxon>Dictyostelia</taxon>
        <taxon>Dictyosteliales</taxon>
        <taxon>Dictyosteliaceae</taxon>
        <taxon>Polysphondylium</taxon>
    </lineage>
</organism>
<dbReference type="AlphaFoldDB" id="A0A8J4VAC2"/>
<evidence type="ECO:0000313" key="7">
    <source>
        <dbReference type="EMBL" id="KAF2076994.1"/>
    </source>
</evidence>
<evidence type="ECO:0000256" key="4">
    <source>
        <dbReference type="ARBA" id="ARBA00022989"/>
    </source>
</evidence>
<keyword evidence="3 6" id="KW-0812">Transmembrane</keyword>
<evidence type="ECO:0000313" key="8">
    <source>
        <dbReference type="Proteomes" id="UP000695562"/>
    </source>
</evidence>
<feature type="transmembrane region" description="Helical" evidence="6">
    <location>
        <begin position="107"/>
        <end position="127"/>
    </location>
</feature>
<protein>
    <recommendedName>
        <fullName evidence="9">Transmembrane protein</fullName>
    </recommendedName>
</protein>
<feature type="transmembrane region" description="Helical" evidence="6">
    <location>
        <begin position="31"/>
        <end position="58"/>
    </location>
</feature>
<evidence type="ECO:0000256" key="3">
    <source>
        <dbReference type="ARBA" id="ARBA00022692"/>
    </source>
</evidence>
<keyword evidence="4 6" id="KW-1133">Transmembrane helix</keyword>
<dbReference type="PANTHER" id="PTHR22779:SF6">
    <property type="entry name" value="SD17342P"/>
    <property type="match status" value="1"/>
</dbReference>
<evidence type="ECO:0000256" key="5">
    <source>
        <dbReference type="ARBA" id="ARBA00023136"/>
    </source>
</evidence>
<reference evidence="7" key="1">
    <citation type="submission" date="2020-01" db="EMBL/GenBank/DDBJ databases">
        <title>Development of genomics and gene disruption for Polysphondylium violaceum indicates a role for the polyketide synthase stlB in stalk morphogenesis.</title>
        <authorList>
            <person name="Narita B."/>
            <person name="Kawabe Y."/>
            <person name="Kin K."/>
            <person name="Saito T."/>
            <person name="Gibbs R."/>
            <person name="Kuspa A."/>
            <person name="Muzny D."/>
            <person name="Queller D."/>
            <person name="Richards S."/>
            <person name="Strassman J."/>
            <person name="Sucgang R."/>
            <person name="Worley K."/>
            <person name="Schaap P."/>
        </authorList>
    </citation>
    <scope>NUCLEOTIDE SEQUENCE</scope>
    <source>
        <strain evidence="7">QSvi11</strain>
    </source>
</reference>
<evidence type="ECO:0000256" key="2">
    <source>
        <dbReference type="ARBA" id="ARBA00006325"/>
    </source>
</evidence>
<evidence type="ECO:0008006" key="9">
    <source>
        <dbReference type="Google" id="ProtNLM"/>
    </source>
</evidence>
<accession>A0A8J4VAC2</accession>
<keyword evidence="5 6" id="KW-0472">Membrane</keyword>
<sequence length="129" mass="14202">MGIPKESLNPNTQAITNGSLFNGNFSQYSDIWLAITFWCTVICAICYLLSGFVASVVLRKSKLSPFIPIFTTMYGMAIGICYGGISALIISAIYISGSFYLSWYQGILWGIGLSVIHFALAFFMQILQV</sequence>
<comment type="subcellular location">
    <subcellularLocation>
        <location evidence="1">Membrane</location>
        <topology evidence="1">Multi-pass membrane protein</topology>
    </subcellularLocation>
</comment>
<name>A0A8J4VAC2_9MYCE</name>
<dbReference type="InterPro" id="IPR019334">
    <property type="entry name" value="TMEM170A/B/YPR153W-like"/>
</dbReference>
<comment type="similarity">
    <text evidence="2">Belongs to the TMEM170 family.</text>
</comment>
<dbReference type="Proteomes" id="UP000695562">
    <property type="component" value="Unassembled WGS sequence"/>
</dbReference>
<evidence type="ECO:0000256" key="6">
    <source>
        <dbReference type="SAM" id="Phobius"/>
    </source>
</evidence>
<keyword evidence="8" id="KW-1185">Reference proteome</keyword>
<dbReference type="Pfam" id="PF10190">
    <property type="entry name" value="Tmemb_170"/>
    <property type="match status" value="1"/>
</dbReference>
<feature type="transmembrane region" description="Helical" evidence="6">
    <location>
        <begin position="70"/>
        <end position="95"/>
    </location>
</feature>
<dbReference type="EMBL" id="AJWJ01000042">
    <property type="protein sequence ID" value="KAF2076994.1"/>
    <property type="molecule type" value="Genomic_DNA"/>
</dbReference>
<dbReference type="GO" id="GO:0016020">
    <property type="term" value="C:membrane"/>
    <property type="evidence" value="ECO:0007669"/>
    <property type="project" value="UniProtKB-SubCell"/>
</dbReference>
<dbReference type="PANTHER" id="PTHR22779">
    <property type="entry name" value="SD17342P"/>
    <property type="match status" value="1"/>
</dbReference>